<name>A0A5J6L3Z5_9MICO</name>
<sequence length="517" mass="55453">MRHDDAVPVNGPALRDIVEDPTLRLRVVSATYTPDLSLTGFSVSELPDPTAYWDEPGTILLTTALSLDRDSSSAMRDYVSRLREGGVIAVGIAIGPHVLGKAPDRLLHEADAQGVTVFEVPLSTRFIGVTQAIVDLLSRAKYEARIRALDVQRDFSRAALRADGAHLIVDRLGGAIDAAAAALIRADGKVQEASSRFPHDQLPVIADEITQIIPRGLHITASIALGNAGNALIYPIGLDERPSAYLAVTHASKLGDSDRGVIASAVAMLALHLDRGAGETRIQRAARRRRVGALVTGVQDHVDLLSDIADLAPFPYRDDDVVVLVATAPEDNAKLIDELERSPALAGCEMALLEQRIVVITTADRSERNIDDLLTRAMRIGVSRPVAFDDVADAYDSALRAHATARALARDVVRSSSSLASPITALVPQQVLGTWARDAVSELKTVLGEARYEDAIAALAAYLRTNGSITQAAAELGVHRHTLRAHLHAVEQAIGASFQDPDTRASVWLMLRAMHIV</sequence>
<gene>
    <name evidence="3" type="ORF">F6J85_09380</name>
</gene>
<feature type="domain" description="Purine catabolism PurC-like" evidence="1">
    <location>
        <begin position="16"/>
        <end position="136"/>
    </location>
</feature>
<dbReference type="InterPro" id="IPR025736">
    <property type="entry name" value="PucR_C-HTH_dom"/>
</dbReference>
<accession>A0A5J6L3Z5</accession>
<organism evidence="3 4">
    <name type="scientific">Microbacterium lushaniae</name>
    <dbReference type="NCBI Taxonomy" id="2614639"/>
    <lineage>
        <taxon>Bacteria</taxon>
        <taxon>Bacillati</taxon>
        <taxon>Actinomycetota</taxon>
        <taxon>Actinomycetes</taxon>
        <taxon>Micrococcales</taxon>
        <taxon>Microbacteriaceae</taxon>
        <taxon>Microbacterium</taxon>
    </lineage>
</organism>
<dbReference type="EMBL" id="CP044232">
    <property type="protein sequence ID" value="QEW03293.1"/>
    <property type="molecule type" value="Genomic_DNA"/>
</dbReference>
<evidence type="ECO:0000313" key="4">
    <source>
        <dbReference type="Proteomes" id="UP000325516"/>
    </source>
</evidence>
<dbReference type="Gene3D" id="1.10.10.2840">
    <property type="entry name" value="PucR C-terminal helix-turn-helix domain"/>
    <property type="match status" value="1"/>
</dbReference>
<dbReference type="InterPro" id="IPR051448">
    <property type="entry name" value="CdaR-like_regulators"/>
</dbReference>
<reference evidence="4" key="1">
    <citation type="submission" date="2019-09" db="EMBL/GenBank/DDBJ databases">
        <title>Mumia zhuanghuii sp. nov. isolated from the intestinal contents of plateau pika (Ochotona curzoniae) in the Qinghai-Tibet plateau of China.</title>
        <authorList>
            <person name="Tian Z."/>
        </authorList>
    </citation>
    <scope>NUCLEOTIDE SEQUENCE [LARGE SCALE GENOMIC DNA]</scope>
    <source>
        <strain evidence="4">L-031</strain>
    </source>
</reference>
<keyword evidence="4" id="KW-1185">Reference proteome</keyword>
<dbReference type="InterPro" id="IPR012914">
    <property type="entry name" value="PucR_dom"/>
</dbReference>
<evidence type="ECO:0000313" key="3">
    <source>
        <dbReference type="EMBL" id="QEW03293.1"/>
    </source>
</evidence>
<dbReference type="InterPro" id="IPR042070">
    <property type="entry name" value="PucR_C-HTH_sf"/>
</dbReference>
<dbReference type="RefSeq" id="WP_150924761.1">
    <property type="nucleotide sequence ID" value="NZ_CP044232.1"/>
</dbReference>
<feature type="domain" description="PucR C-terminal helix-turn-helix" evidence="2">
    <location>
        <begin position="457"/>
        <end position="513"/>
    </location>
</feature>
<protein>
    <submittedName>
        <fullName evidence="3">PucR family transcriptional regulator</fullName>
    </submittedName>
</protein>
<proteinExistence type="predicted"/>
<dbReference type="Proteomes" id="UP000325516">
    <property type="component" value="Chromosome"/>
</dbReference>
<evidence type="ECO:0000259" key="2">
    <source>
        <dbReference type="Pfam" id="PF13556"/>
    </source>
</evidence>
<evidence type="ECO:0000259" key="1">
    <source>
        <dbReference type="Pfam" id="PF07905"/>
    </source>
</evidence>
<dbReference type="Pfam" id="PF13556">
    <property type="entry name" value="HTH_30"/>
    <property type="match status" value="1"/>
</dbReference>
<dbReference type="KEGG" id="mlz:F6J85_09380"/>
<dbReference type="Pfam" id="PF07905">
    <property type="entry name" value="PucR"/>
    <property type="match status" value="1"/>
</dbReference>
<dbReference type="PANTHER" id="PTHR33744:SF7">
    <property type="entry name" value="PUCR FAMILY TRANSCRIPTIONAL REGULATOR"/>
    <property type="match status" value="1"/>
</dbReference>
<dbReference type="PANTHER" id="PTHR33744">
    <property type="entry name" value="CARBOHYDRATE DIACID REGULATOR"/>
    <property type="match status" value="1"/>
</dbReference>
<dbReference type="AlphaFoldDB" id="A0A5J6L3Z5"/>